<dbReference type="STRING" id="71784.A0A1Y2AKC4"/>
<feature type="domain" description="TLC" evidence="9">
    <location>
        <begin position="112"/>
        <end position="326"/>
    </location>
</feature>
<keyword evidence="11" id="KW-1185">Reference proteome</keyword>
<keyword evidence="4 8" id="KW-1133">Transmembrane helix</keyword>
<comment type="similarity">
    <text evidence="2">Belongs to the sphingosine N-acyltransferase family.</text>
</comment>
<comment type="caution">
    <text evidence="10">The sequence shown here is derived from an EMBL/GenBank/DDBJ whole genome shotgun (WGS) entry which is preliminary data.</text>
</comment>
<dbReference type="GO" id="GO:0050291">
    <property type="term" value="F:sphingosine N-acyltransferase activity"/>
    <property type="evidence" value="ECO:0007669"/>
    <property type="project" value="InterPro"/>
</dbReference>
<organism evidence="10 11">
    <name type="scientific">Naematelia encephala</name>
    <dbReference type="NCBI Taxonomy" id="71784"/>
    <lineage>
        <taxon>Eukaryota</taxon>
        <taxon>Fungi</taxon>
        <taxon>Dikarya</taxon>
        <taxon>Basidiomycota</taxon>
        <taxon>Agaricomycotina</taxon>
        <taxon>Tremellomycetes</taxon>
        <taxon>Tremellales</taxon>
        <taxon>Naemateliaceae</taxon>
        <taxon>Naematelia</taxon>
    </lineage>
</organism>
<evidence type="ECO:0000256" key="8">
    <source>
        <dbReference type="SAM" id="Phobius"/>
    </source>
</evidence>
<dbReference type="PROSITE" id="PS50922">
    <property type="entry name" value="TLC"/>
    <property type="match status" value="1"/>
</dbReference>
<evidence type="ECO:0000256" key="6">
    <source>
        <dbReference type="PROSITE-ProRule" id="PRU00205"/>
    </source>
</evidence>
<dbReference type="InterPro" id="IPR016439">
    <property type="entry name" value="Lag1/Lac1-like"/>
</dbReference>
<dbReference type="InterPro" id="IPR006634">
    <property type="entry name" value="TLC-dom"/>
</dbReference>
<reference evidence="10 11" key="1">
    <citation type="submission" date="2016-07" db="EMBL/GenBank/DDBJ databases">
        <title>Pervasive Adenine N6-methylation of Active Genes in Fungi.</title>
        <authorList>
            <consortium name="DOE Joint Genome Institute"/>
            <person name="Mondo S.J."/>
            <person name="Dannebaum R.O."/>
            <person name="Kuo R.C."/>
            <person name="Labutti K."/>
            <person name="Haridas S."/>
            <person name="Kuo A."/>
            <person name="Salamov A."/>
            <person name="Ahrendt S.R."/>
            <person name="Lipzen A."/>
            <person name="Sullivan W."/>
            <person name="Andreopoulos W.B."/>
            <person name="Clum A."/>
            <person name="Lindquist E."/>
            <person name="Daum C."/>
            <person name="Ramamoorthy G.K."/>
            <person name="Gryganskyi A."/>
            <person name="Culley D."/>
            <person name="Magnuson J.K."/>
            <person name="James T.Y."/>
            <person name="O'Malley M.A."/>
            <person name="Stajich J.E."/>
            <person name="Spatafora J.W."/>
            <person name="Visel A."/>
            <person name="Grigoriev I.V."/>
        </authorList>
    </citation>
    <scope>NUCLEOTIDE SEQUENCE [LARGE SCALE GENOMIC DNA]</scope>
    <source>
        <strain evidence="10 11">68-887.2</strain>
    </source>
</reference>
<dbReference type="EMBL" id="MCFC01000088">
    <property type="protein sequence ID" value="ORY22750.1"/>
    <property type="molecule type" value="Genomic_DNA"/>
</dbReference>
<sequence length="381" mass="43565">MQRNMTQLPTLTHLQSRLPTSLLQFVSLQYPVPPTTSSRLASIFSSSHSSSLSSPPPTLYSNGPRDVYFVFSCAVAFTVLREVIIRGIVTPSARYWLVKDRASKREKRKLHHIITRFAEQSWSFFYCSIFWSIGVTIVRRVPGFTTPEQLWGTYPVLYLPALTKFYYLAQLGWWFHQIFVIHTEKPRSDHWQMLGHHILTITLIVSSYRANFTRVGTLIHVLMDFCDIVLPLAKMLRYLSLSTACDATFVLFLVSWLFSRQVGLFLVIKTSYFDAPKFIPFEWNPSAGRYLTHTTYRIFIAMQVVLYCLATAWFYLACMVAVRVVRGLGADDSRSDAEDEGIDGEESPLEDVPTTTTSGHHIIPSETPTPNGQDGELRKRK</sequence>
<protein>
    <submittedName>
        <fullName evidence="10">TLC domain-domain-containing protein</fullName>
    </submittedName>
</protein>
<evidence type="ECO:0000259" key="9">
    <source>
        <dbReference type="PROSITE" id="PS50922"/>
    </source>
</evidence>
<gene>
    <name evidence="10" type="ORF">BCR39DRAFT_550832</name>
</gene>
<keyword evidence="3 6" id="KW-0812">Transmembrane</keyword>
<dbReference type="GO" id="GO:0016020">
    <property type="term" value="C:membrane"/>
    <property type="evidence" value="ECO:0007669"/>
    <property type="project" value="UniProtKB-SubCell"/>
</dbReference>
<feature type="compositionally biased region" description="Acidic residues" evidence="7">
    <location>
        <begin position="337"/>
        <end position="349"/>
    </location>
</feature>
<dbReference type="Proteomes" id="UP000193986">
    <property type="component" value="Unassembled WGS sequence"/>
</dbReference>
<dbReference type="FunCoup" id="A0A1Y2AKC4">
    <property type="interactions" value="212"/>
</dbReference>
<evidence type="ECO:0000313" key="10">
    <source>
        <dbReference type="EMBL" id="ORY22750.1"/>
    </source>
</evidence>
<dbReference type="Pfam" id="PF03798">
    <property type="entry name" value="TRAM_LAG1_CLN8"/>
    <property type="match status" value="1"/>
</dbReference>
<dbReference type="OrthoDB" id="537032at2759"/>
<dbReference type="GO" id="GO:0046513">
    <property type="term" value="P:ceramide biosynthetic process"/>
    <property type="evidence" value="ECO:0007669"/>
    <property type="project" value="InterPro"/>
</dbReference>
<dbReference type="InParanoid" id="A0A1Y2AKC4"/>
<dbReference type="SMART" id="SM00724">
    <property type="entry name" value="TLC"/>
    <property type="match status" value="1"/>
</dbReference>
<dbReference type="PANTHER" id="PTHR12560">
    <property type="entry name" value="LONGEVITY ASSURANCE FACTOR 1 LAG1"/>
    <property type="match status" value="1"/>
</dbReference>
<feature type="transmembrane region" description="Helical" evidence="8">
    <location>
        <begin position="117"/>
        <end position="138"/>
    </location>
</feature>
<feature type="region of interest" description="Disordered" evidence="7">
    <location>
        <begin position="331"/>
        <end position="381"/>
    </location>
</feature>
<feature type="transmembrane region" description="Helical" evidence="8">
    <location>
        <begin position="158"/>
        <end position="181"/>
    </location>
</feature>
<name>A0A1Y2AKC4_9TREE</name>
<dbReference type="PIRSF" id="PIRSF005225">
    <property type="entry name" value="LAG1_LAC1"/>
    <property type="match status" value="1"/>
</dbReference>
<evidence type="ECO:0000313" key="11">
    <source>
        <dbReference type="Proteomes" id="UP000193986"/>
    </source>
</evidence>
<evidence type="ECO:0000256" key="1">
    <source>
        <dbReference type="ARBA" id="ARBA00004141"/>
    </source>
</evidence>
<evidence type="ECO:0000256" key="4">
    <source>
        <dbReference type="ARBA" id="ARBA00022989"/>
    </source>
</evidence>
<accession>A0A1Y2AKC4</accession>
<evidence type="ECO:0000256" key="5">
    <source>
        <dbReference type="ARBA" id="ARBA00023136"/>
    </source>
</evidence>
<evidence type="ECO:0000256" key="2">
    <source>
        <dbReference type="ARBA" id="ARBA00009808"/>
    </source>
</evidence>
<keyword evidence="5 6" id="KW-0472">Membrane</keyword>
<evidence type="ECO:0000256" key="3">
    <source>
        <dbReference type="ARBA" id="ARBA00022692"/>
    </source>
</evidence>
<dbReference type="PANTHER" id="PTHR12560:SF0">
    <property type="entry name" value="LD18904P"/>
    <property type="match status" value="1"/>
</dbReference>
<evidence type="ECO:0000256" key="7">
    <source>
        <dbReference type="SAM" id="MobiDB-lite"/>
    </source>
</evidence>
<dbReference type="AlphaFoldDB" id="A0A1Y2AKC4"/>
<comment type="subcellular location">
    <subcellularLocation>
        <location evidence="1">Membrane</location>
        <topology evidence="1">Multi-pass membrane protein</topology>
    </subcellularLocation>
</comment>
<feature type="transmembrane region" description="Helical" evidence="8">
    <location>
        <begin position="298"/>
        <end position="325"/>
    </location>
</feature>
<proteinExistence type="inferred from homology"/>